<evidence type="ECO:0000256" key="3">
    <source>
        <dbReference type="ARBA" id="ARBA00022692"/>
    </source>
</evidence>
<dbReference type="GO" id="GO:0000422">
    <property type="term" value="P:autophagy of mitochondrion"/>
    <property type="evidence" value="ECO:0007669"/>
    <property type="project" value="TreeGrafter"/>
</dbReference>
<accession>A0A1L9UAG3</accession>
<dbReference type="PANTHER" id="PTHR21346:SF0">
    <property type="entry name" value="RE45833P"/>
    <property type="match status" value="1"/>
</dbReference>
<comment type="subcellular location">
    <subcellularLocation>
        <location evidence="1">Membrane</location>
    </subcellularLocation>
</comment>
<dbReference type="PANTHER" id="PTHR21346">
    <property type="entry name" value="FUN14 DOMAIN CONTAINING"/>
    <property type="match status" value="1"/>
</dbReference>
<evidence type="ECO:0000256" key="5">
    <source>
        <dbReference type="ARBA" id="ARBA00023136"/>
    </source>
</evidence>
<dbReference type="STRING" id="767769.A0A1L9UAG3"/>
<keyword evidence="3 6" id="KW-0812">Transmembrane</keyword>
<proteinExistence type="inferred from homology"/>
<gene>
    <name evidence="7" type="ORF">ASPBRDRAFT_198983</name>
</gene>
<comment type="similarity">
    <text evidence="2">Belongs to the FUN14 family.</text>
</comment>
<keyword evidence="5 6" id="KW-0472">Membrane</keyword>
<evidence type="ECO:0000256" key="1">
    <source>
        <dbReference type="ARBA" id="ARBA00004370"/>
    </source>
</evidence>
<dbReference type="EMBL" id="KV878690">
    <property type="protein sequence ID" value="OJJ68553.1"/>
    <property type="molecule type" value="Genomic_DNA"/>
</dbReference>
<sequence length="177" mass="18964">MTFLLNRTTTTLLGTGLGVGLSLSLYPLSPFRAPPMQCQYTAPYYRPENQASPDSGWSMDAQDPLLRKQGTTRASNHTAAGSGGILTASNMRQVSLGSVLGLVVGVGLRAFSRVLVVLLGIGIVAVEWAAARGYNLLPVNTLQKYFKRVDLQKTVSHNIPFKISFGATMGLAAFAQF</sequence>
<dbReference type="VEuPathDB" id="FungiDB:ASPBRDRAFT_198983"/>
<evidence type="ECO:0000313" key="8">
    <source>
        <dbReference type="Proteomes" id="UP000184499"/>
    </source>
</evidence>
<dbReference type="RefSeq" id="XP_067475802.1">
    <property type="nucleotide sequence ID" value="XM_067621271.1"/>
</dbReference>
<dbReference type="GeneID" id="93573759"/>
<evidence type="ECO:0000256" key="4">
    <source>
        <dbReference type="ARBA" id="ARBA00022989"/>
    </source>
</evidence>
<dbReference type="AlphaFoldDB" id="A0A1L9UAG3"/>
<evidence type="ECO:0000256" key="6">
    <source>
        <dbReference type="SAM" id="Phobius"/>
    </source>
</evidence>
<evidence type="ECO:0000256" key="2">
    <source>
        <dbReference type="ARBA" id="ARBA00009160"/>
    </source>
</evidence>
<dbReference type="OrthoDB" id="3990500at2759"/>
<feature type="transmembrane region" description="Helical" evidence="6">
    <location>
        <begin position="117"/>
        <end position="137"/>
    </location>
</feature>
<name>A0A1L9UAG3_ASPBC</name>
<evidence type="ECO:0000313" key="7">
    <source>
        <dbReference type="EMBL" id="OJJ68553.1"/>
    </source>
</evidence>
<organism evidence="7 8">
    <name type="scientific">Aspergillus brasiliensis (strain CBS 101740 / IMI 381727 / IBT 21946)</name>
    <dbReference type="NCBI Taxonomy" id="767769"/>
    <lineage>
        <taxon>Eukaryota</taxon>
        <taxon>Fungi</taxon>
        <taxon>Dikarya</taxon>
        <taxon>Ascomycota</taxon>
        <taxon>Pezizomycotina</taxon>
        <taxon>Eurotiomycetes</taxon>
        <taxon>Eurotiomycetidae</taxon>
        <taxon>Eurotiales</taxon>
        <taxon>Aspergillaceae</taxon>
        <taxon>Aspergillus</taxon>
        <taxon>Aspergillus subgen. Circumdati</taxon>
    </lineage>
</organism>
<keyword evidence="8" id="KW-1185">Reference proteome</keyword>
<feature type="transmembrane region" description="Helical" evidence="6">
    <location>
        <begin position="94"/>
        <end position="111"/>
    </location>
</feature>
<protein>
    <recommendedName>
        <fullName evidence="9">FUN14 domain-containing protein</fullName>
    </recommendedName>
</protein>
<evidence type="ECO:0008006" key="9">
    <source>
        <dbReference type="Google" id="ProtNLM"/>
    </source>
</evidence>
<keyword evidence="4 6" id="KW-1133">Transmembrane helix</keyword>
<reference evidence="8" key="1">
    <citation type="journal article" date="2017" name="Genome Biol.">
        <title>Comparative genomics reveals high biological diversity and specific adaptations in the industrially and medically important fungal genus Aspergillus.</title>
        <authorList>
            <person name="de Vries R.P."/>
            <person name="Riley R."/>
            <person name="Wiebenga A."/>
            <person name="Aguilar-Osorio G."/>
            <person name="Amillis S."/>
            <person name="Uchima C.A."/>
            <person name="Anderluh G."/>
            <person name="Asadollahi M."/>
            <person name="Askin M."/>
            <person name="Barry K."/>
            <person name="Battaglia E."/>
            <person name="Bayram O."/>
            <person name="Benocci T."/>
            <person name="Braus-Stromeyer S.A."/>
            <person name="Caldana C."/>
            <person name="Canovas D."/>
            <person name="Cerqueira G.C."/>
            <person name="Chen F."/>
            <person name="Chen W."/>
            <person name="Choi C."/>
            <person name="Clum A."/>
            <person name="Dos Santos R.A."/>
            <person name="Damasio A.R."/>
            <person name="Diallinas G."/>
            <person name="Emri T."/>
            <person name="Fekete E."/>
            <person name="Flipphi M."/>
            <person name="Freyberg S."/>
            <person name="Gallo A."/>
            <person name="Gournas C."/>
            <person name="Habgood R."/>
            <person name="Hainaut M."/>
            <person name="Harispe M.L."/>
            <person name="Henrissat B."/>
            <person name="Hilden K.S."/>
            <person name="Hope R."/>
            <person name="Hossain A."/>
            <person name="Karabika E."/>
            <person name="Karaffa L."/>
            <person name="Karanyi Z."/>
            <person name="Krasevec N."/>
            <person name="Kuo A."/>
            <person name="Kusch H."/>
            <person name="LaButti K."/>
            <person name="Lagendijk E.L."/>
            <person name="Lapidus A."/>
            <person name="Levasseur A."/>
            <person name="Lindquist E."/>
            <person name="Lipzen A."/>
            <person name="Logrieco A.F."/>
            <person name="MacCabe A."/>
            <person name="Maekelae M.R."/>
            <person name="Malavazi I."/>
            <person name="Melin P."/>
            <person name="Meyer V."/>
            <person name="Mielnichuk N."/>
            <person name="Miskei M."/>
            <person name="Molnar A.P."/>
            <person name="Mule G."/>
            <person name="Ngan C.Y."/>
            <person name="Orejas M."/>
            <person name="Orosz E."/>
            <person name="Ouedraogo J.P."/>
            <person name="Overkamp K.M."/>
            <person name="Park H.-S."/>
            <person name="Perrone G."/>
            <person name="Piumi F."/>
            <person name="Punt P.J."/>
            <person name="Ram A.F."/>
            <person name="Ramon A."/>
            <person name="Rauscher S."/>
            <person name="Record E."/>
            <person name="Riano-Pachon D.M."/>
            <person name="Robert V."/>
            <person name="Roehrig J."/>
            <person name="Ruller R."/>
            <person name="Salamov A."/>
            <person name="Salih N.S."/>
            <person name="Samson R.A."/>
            <person name="Sandor E."/>
            <person name="Sanguinetti M."/>
            <person name="Schuetze T."/>
            <person name="Sepcic K."/>
            <person name="Shelest E."/>
            <person name="Sherlock G."/>
            <person name="Sophianopoulou V."/>
            <person name="Squina F.M."/>
            <person name="Sun H."/>
            <person name="Susca A."/>
            <person name="Todd R.B."/>
            <person name="Tsang A."/>
            <person name="Unkles S.E."/>
            <person name="van de Wiele N."/>
            <person name="van Rossen-Uffink D."/>
            <person name="Oliveira J.V."/>
            <person name="Vesth T.C."/>
            <person name="Visser J."/>
            <person name="Yu J.-H."/>
            <person name="Zhou M."/>
            <person name="Andersen M.R."/>
            <person name="Archer D.B."/>
            <person name="Baker S.E."/>
            <person name="Benoit I."/>
            <person name="Brakhage A.A."/>
            <person name="Braus G.H."/>
            <person name="Fischer R."/>
            <person name="Frisvad J.C."/>
            <person name="Goldman G.H."/>
            <person name="Houbraken J."/>
            <person name="Oakley B."/>
            <person name="Pocsi I."/>
            <person name="Scazzocchio C."/>
            <person name="Seiboth B."/>
            <person name="vanKuyk P.A."/>
            <person name="Wortman J."/>
            <person name="Dyer P.S."/>
            <person name="Grigoriev I.V."/>
        </authorList>
    </citation>
    <scope>NUCLEOTIDE SEQUENCE [LARGE SCALE GENOMIC DNA]</scope>
    <source>
        <strain evidence="8">CBS 101740 / IMI 381727 / IBT 21946</strain>
    </source>
</reference>
<dbReference type="Pfam" id="PF04930">
    <property type="entry name" value="FUN14"/>
    <property type="match status" value="1"/>
</dbReference>
<dbReference type="Proteomes" id="UP000184499">
    <property type="component" value="Unassembled WGS sequence"/>
</dbReference>
<dbReference type="GO" id="GO:0005741">
    <property type="term" value="C:mitochondrial outer membrane"/>
    <property type="evidence" value="ECO:0007669"/>
    <property type="project" value="TreeGrafter"/>
</dbReference>
<dbReference type="InterPro" id="IPR007014">
    <property type="entry name" value="FUN14"/>
</dbReference>
<dbReference type="OMA" id="KRPFKMS"/>